<protein>
    <submittedName>
        <fullName evidence="1">Uncharacterized protein</fullName>
    </submittedName>
</protein>
<dbReference type="OrthoDB" id="5917548at2759"/>
<organism evidence="1">
    <name type="scientific">Heligmosomoides polygyrus</name>
    <name type="common">Parasitic roundworm</name>
    <dbReference type="NCBI Taxonomy" id="6339"/>
    <lineage>
        <taxon>Eukaryota</taxon>
        <taxon>Metazoa</taxon>
        <taxon>Ecdysozoa</taxon>
        <taxon>Nematoda</taxon>
        <taxon>Chromadorea</taxon>
        <taxon>Rhabditida</taxon>
        <taxon>Rhabditina</taxon>
        <taxon>Rhabditomorpha</taxon>
        <taxon>Strongyloidea</taxon>
        <taxon>Heligmosomidae</taxon>
        <taxon>Heligmosomoides</taxon>
    </lineage>
</organism>
<dbReference type="Pfam" id="PF04870">
    <property type="entry name" value="Moulting_cycle"/>
    <property type="match status" value="1"/>
</dbReference>
<proteinExistence type="predicted"/>
<dbReference type="AlphaFoldDB" id="A0A3P7Z8X9"/>
<dbReference type="InterPro" id="IPR006954">
    <property type="entry name" value="Mlt-10-like"/>
</dbReference>
<reference evidence="1" key="1">
    <citation type="submission" date="2018-11" db="EMBL/GenBank/DDBJ databases">
        <authorList>
            <consortium name="Pathogen Informatics"/>
        </authorList>
    </citation>
    <scope>NUCLEOTIDE SEQUENCE [LARGE SCALE GENOMIC DNA]</scope>
</reference>
<gene>
    <name evidence="1" type="ORF">HPBE_LOCUS13604</name>
</gene>
<evidence type="ECO:0000313" key="1">
    <source>
        <dbReference type="EMBL" id="VDO96791.1"/>
    </source>
</evidence>
<dbReference type="PANTHER" id="PTHR21523">
    <property type="match status" value="1"/>
</dbReference>
<accession>A0A3P7Z8X9</accession>
<name>A0A3P7Z8X9_HELPZ</name>
<dbReference type="EMBL" id="UZAH01027994">
    <property type="protein sequence ID" value="VDO96791.1"/>
    <property type="molecule type" value="Genomic_DNA"/>
</dbReference>
<dbReference type="PANTHER" id="PTHR21523:SF37">
    <property type="entry name" value="MLT-TEN (MLT-10) RELATED"/>
    <property type="match status" value="1"/>
</dbReference>
<sequence length="138" mass="15574">MFALHDQGEGLEKTLSLPNLLGSTGLMDHRDQQDWMDFVVETSGAADVIEKTKTKREKEAAKNNVRKVRGPDGQPIYFTKENVTKLYGAFEASKIEVFEQLQKTFTPEQVSVYFSVQGLSSLTVLKFLKAINVHLKDH</sequence>